<comment type="caution">
    <text evidence="4">The sequence shown here is derived from an EMBL/GenBank/DDBJ whole genome shotgun (WGS) entry which is preliminary data.</text>
</comment>
<dbReference type="EMBL" id="PYSW02000024">
    <property type="protein sequence ID" value="KAG2382409.1"/>
    <property type="molecule type" value="Genomic_DNA"/>
</dbReference>
<keyword evidence="1" id="KW-0343">GTPase activation</keyword>
<dbReference type="Pfam" id="PF13855">
    <property type="entry name" value="LRR_8"/>
    <property type="match status" value="1"/>
</dbReference>
<dbReference type="GO" id="GO:0031267">
    <property type="term" value="F:small GTPase binding"/>
    <property type="evidence" value="ECO:0007669"/>
    <property type="project" value="TreeGrafter"/>
</dbReference>
<dbReference type="GO" id="GO:0048471">
    <property type="term" value="C:perinuclear region of cytoplasm"/>
    <property type="evidence" value="ECO:0007669"/>
    <property type="project" value="TreeGrafter"/>
</dbReference>
<name>A0AA88GK29_NAELO</name>
<keyword evidence="2" id="KW-0433">Leucine-rich repeat</keyword>
<evidence type="ECO:0000256" key="2">
    <source>
        <dbReference type="ARBA" id="ARBA00022614"/>
    </source>
</evidence>
<dbReference type="PANTHER" id="PTHR24113">
    <property type="entry name" value="RAN GTPASE-ACTIVATING PROTEIN 1"/>
    <property type="match status" value="1"/>
</dbReference>
<dbReference type="Gene3D" id="3.80.10.10">
    <property type="entry name" value="Ribonuclease Inhibitor"/>
    <property type="match status" value="3"/>
</dbReference>
<dbReference type="InterPro" id="IPR032675">
    <property type="entry name" value="LRR_dom_sf"/>
</dbReference>
<dbReference type="RefSeq" id="XP_044548088.1">
    <property type="nucleotide sequence ID" value="XM_044695381.1"/>
</dbReference>
<sequence>MREHLESSTPGQFIVDDRIVIPDNGELFTENEGLFADDVLYHIFQFLDAEFMFKVCKRVSIQWHRTANKAPIILNFSSESSKHKRCEHYCEHWPNVELKMQLFYMSNNKNSITELNVEDCCCDRSYLSKFLISDEGSIFLKDVKRLNLANNQLTYKDVISILESSYCNNLTELNISYNAIKECDMQEILNNETLKNIVSLDLSGNEFSETNMTLLCHNLTRLSRLTLADMKIGNSQQMQYFGKSFNFQNLHELSLKRTNLLSAELFENYHKMKNLTRLNLSYCNLKTKDITEISKNSHMKHLKVLELEGNRIGNSEFTSIISMKKLTELHLSTNSIQSIDSSVSVLESNLFYLNLSDNKIDEKGIATILSKITFQNLKSLNLARNNIGHNGIIHICKSKTMRHLTFLDLTGTKIKDQGANALGSSSSYLKKLKVLRLDDSKLGCNGIEVMFSTGSNFKHLTELSMRDNRNIGYPNQSIEILASCAALRNLTILDLSRCNIADEGIKALCENGEHFTQLSELNVSFCNLTTRSLQYLLQCDCFQQLTKLSMAMNYIRNSNVDEESFRQHFPSLKIFNYQGYDRDNFANEE</sequence>
<dbReference type="Proteomes" id="UP000816034">
    <property type="component" value="Unassembled WGS sequence"/>
</dbReference>
<dbReference type="GO" id="GO:0005829">
    <property type="term" value="C:cytosol"/>
    <property type="evidence" value="ECO:0007669"/>
    <property type="project" value="TreeGrafter"/>
</dbReference>
<dbReference type="GeneID" id="68098066"/>
<dbReference type="InterPro" id="IPR001611">
    <property type="entry name" value="Leu-rich_rpt"/>
</dbReference>
<accession>A0AA88GK29</accession>
<evidence type="ECO:0000256" key="3">
    <source>
        <dbReference type="ARBA" id="ARBA00022737"/>
    </source>
</evidence>
<dbReference type="SMART" id="SM00368">
    <property type="entry name" value="LRR_RI"/>
    <property type="match status" value="4"/>
</dbReference>
<dbReference type="Pfam" id="PF00560">
    <property type="entry name" value="LRR_1"/>
    <property type="match status" value="1"/>
</dbReference>
<dbReference type="Pfam" id="PF13516">
    <property type="entry name" value="LRR_6"/>
    <property type="match status" value="4"/>
</dbReference>
<dbReference type="InterPro" id="IPR006553">
    <property type="entry name" value="Leu-rich_rpt_Cys-con_subtyp"/>
</dbReference>
<keyword evidence="3" id="KW-0677">Repeat</keyword>
<evidence type="ECO:0000313" key="4">
    <source>
        <dbReference type="EMBL" id="KAG2382409.1"/>
    </source>
</evidence>
<dbReference type="PANTHER" id="PTHR24113:SF12">
    <property type="entry name" value="RAN GTPASE-ACTIVATING PROTEIN 1"/>
    <property type="match status" value="1"/>
</dbReference>
<dbReference type="GO" id="GO:0005634">
    <property type="term" value="C:nucleus"/>
    <property type="evidence" value="ECO:0007669"/>
    <property type="project" value="TreeGrafter"/>
</dbReference>
<dbReference type="InterPro" id="IPR027038">
    <property type="entry name" value="RanGap"/>
</dbReference>
<proteinExistence type="predicted"/>
<dbReference type="AlphaFoldDB" id="A0AA88GK29"/>
<evidence type="ECO:0000256" key="1">
    <source>
        <dbReference type="ARBA" id="ARBA00022468"/>
    </source>
</evidence>
<evidence type="ECO:0000313" key="5">
    <source>
        <dbReference type="Proteomes" id="UP000816034"/>
    </source>
</evidence>
<keyword evidence="5" id="KW-1185">Reference proteome</keyword>
<reference evidence="4 5" key="1">
    <citation type="journal article" date="2018" name="BMC Genomics">
        <title>The genome of Naegleria lovaniensis, the basis for a comparative approach to unravel pathogenicity factors of the human pathogenic amoeba N. fowleri.</title>
        <authorList>
            <person name="Liechti N."/>
            <person name="Schurch N."/>
            <person name="Bruggmann R."/>
            <person name="Wittwer M."/>
        </authorList>
    </citation>
    <scope>NUCLEOTIDE SEQUENCE [LARGE SCALE GENOMIC DNA]</scope>
    <source>
        <strain evidence="4 5">ATCC 30569</strain>
    </source>
</reference>
<organism evidence="4 5">
    <name type="scientific">Naegleria lovaniensis</name>
    <name type="common">Amoeba</name>
    <dbReference type="NCBI Taxonomy" id="51637"/>
    <lineage>
        <taxon>Eukaryota</taxon>
        <taxon>Discoba</taxon>
        <taxon>Heterolobosea</taxon>
        <taxon>Tetramitia</taxon>
        <taxon>Eutetramitia</taxon>
        <taxon>Vahlkampfiidae</taxon>
        <taxon>Naegleria</taxon>
    </lineage>
</organism>
<dbReference type="GO" id="GO:0005096">
    <property type="term" value="F:GTPase activator activity"/>
    <property type="evidence" value="ECO:0007669"/>
    <property type="project" value="UniProtKB-KW"/>
</dbReference>
<dbReference type="SUPFAM" id="SSF52047">
    <property type="entry name" value="RNI-like"/>
    <property type="match status" value="1"/>
</dbReference>
<dbReference type="SMART" id="SM00367">
    <property type="entry name" value="LRR_CC"/>
    <property type="match status" value="7"/>
</dbReference>
<dbReference type="PROSITE" id="PS51450">
    <property type="entry name" value="LRR"/>
    <property type="match status" value="1"/>
</dbReference>
<protein>
    <submittedName>
        <fullName evidence="4">Uncharacterized protein</fullName>
    </submittedName>
</protein>
<gene>
    <name evidence="4" type="ORF">C9374_005611</name>
</gene>
<dbReference type="GO" id="GO:0006913">
    <property type="term" value="P:nucleocytoplasmic transport"/>
    <property type="evidence" value="ECO:0007669"/>
    <property type="project" value="TreeGrafter"/>
</dbReference>